<dbReference type="EMBL" id="JACAZI010000006">
    <property type="protein sequence ID" value="KAF7358278.1"/>
    <property type="molecule type" value="Genomic_DNA"/>
</dbReference>
<proteinExistence type="predicted"/>
<comment type="caution">
    <text evidence="2">The sequence shown here is derived from an EMBL/GenBank/DDBJ whole genome shotgun (WGS) entry which is preliminary data.</text>
</comment>
<accession>A0A8H6YC06</accession>
<sequence>MPGPKEATPDQCQRFLRPIINELLRLWKDGVVIVTPKYPQGRLVRVALVAVVCDKPAAHKIGGFGSHSHTNFCTLCWICQDLKSTPEAFKENGFPERTNKRHRELQKEYLKCTTKAARDAFVKQYATRWSELHRLPYFDICEMIVIDPMHNLFLGVVKTHFYHIWVQLNVLRKTKELRSLHAILAKLKLPAHLGRLPSLIGEPAGGSLTADQWRVFATVVAPLIIPQLWAQYIPEESPEELARRRASEIATILKQKKEAAAAARKAKAAEVVEEQLGRGKRLRRPTEKAAAMDIDPDDSNGVDAGALSEDDSGDEYGINPTQSRRRKRPRKPQSTEAEDEARDSNTPVNLHPDDPANSLKLCTAIKTYVRESITEDELVRADKLYREYCLELVELYGPEVIRPNHHYATHTPRNIRNYGPLHEFWTFLFERLNKVLKGYRTPNHAGGELETSFFREFQRTVQQSRLLAQGAREPSGSELRDAVQLMYRATDDDRGTVQGLARNLDLAQEDAGISFQLSPRFEKLTLPPDIYASVLTNLQLRYAAVALHSYLSLAPSPDSRALYPQAFSFDHAVVQNRRYMASFRSISPTSSFVTVRVSDAPSSRFWVGELSAVLVVKQDYIAIGTQTFGYVRWFRPAPIDLSGTVWEAFDPLRVQIWAIDEYLAPGENGPNMLINLQDIVSHVARLDVLIRGRRHWATIPVGTV</sequence>
<protein>
    <submittedName>
        <fullName evidence="2">Uncharacterized protein</fullName>
    </submittedName>
</protein>
<feature type="region of interest" description="Disordered" evidence="1">
    <location>
        <begin position="272"/>
        <end position="356"/>
    </location>
</feature>
<dbReference type="AlphaFoldDB" id="A0A8H6YC06"/>
<evidence type="ECO:0000313" key="2">
    <source>
        <dbReference type="EMBL" id="KAF7358278.1"/>
    </source>
</evidence>
<gene>
    <name evidence="2" type="ORF">MVEN_00876900</name>
</gene>
<dbReference type="PANTHER" id="PTHR46579">
    <property type="entry name" value="F5/8 TYPE C DOMAIN-CONTAINING PROTEIN-RELATED"/>
    <property type="match status" value="1"/>
</dbReference>
<dbReference type="Proteomes" id="UP000620124">
    <property type="component" value="Unassembled WGS sequence"/>
</dbReference>
<keyword evidence="3" id="KW-1185">Reference proteome</keyword>
<evidence type="ECO:0000256" key="1">
    <source>
        <dbReference type="SAM" id="MobiDB-lite"/>
    </source>
</evidence>
<organism evidence="2 3">
    <name type="scientific">Mycena venus</name>
    <dbReference type="NCBI Taxonomy" id="2733690"/>
    <lineage>
        <taxon>Eukaryota</taxon>
        <taxon>Fungi</taxon>
        <taxon>Dikarya</taxon>
        <taxon>Basidiomycota</taxon>
        <taxon>Agaricomycotina</taxon>
        <taxon>Agaricomycetes</taxon>
        <taxon>Agaricomycetidae</taxon>
        <taxon>Agaricales</taxon>
        <taxon>Marasmiineae</taxon>
        <taxon>Mycenaceae</taxon>
        <taxon>Mycena</taxon>
    </lineage>
</organism>
<evidence type="ECO:0000313" key="3">
    <source>
        <dbReference type="Proteomes" id="UP000620124"/>
    </source>
</evidence>
<dbReference type="PANTHER" id="PTHR46579:SF2">
    <property type="entry name" value="C2H2-TYPE DOMAIN-CONTAINING PROTEIN"/>
    <property type="match status" value="1"/>
</dbReference>
<reference evidence="2" key="1">
    <citation type="submission" date="2020-05" db="EMBL/GenBank/DDBJ databases">
        <title>Mycena genomes resolve the evolution of fungal bioluminescence.</title>
        <authorList>
            <person name="Tsai I.J."/>
        </authorList>
    </citation>
    <scope>NUCLEOTIDE SEQUENCE</scope>
    <source>
        <strain evidence="2">CCC161011</strain>
    </source>
</reference>
<dbReference type="OrthoDB" id="3239894at2759"/>
<name>A0A8H6YC06_9AGAR</name>